<accession>A0A2P7QMX2</accession>
<organism evidence="2 3">
    <name type="scientific">Zobellella taiwanensis</name>
    <dbReference type="NCBI Taxonomy" id="347535"/>
    <lineage>
        <taxon>Bacteria</taxon>
        <taxon>Pseudomonadati</taxon>
        <taxon>Pseudomonadota</taxon>
        <taxon>Gammaproteobacteria</taxon>
        <taxon>Aeromonadales</taxon>
        <taxon>Aeromonadaceae</taxon>
        <taxon>Zobellella</taxon>
    </lineage>
</organism>
<dbReference type="AlphaFoldDB" id="A0A2P7QMX2"/>
<evidence type="ECO:0008006" key="4">
    <source>
        <dbReference type="Google" id="ProtNLM"/>
    </source>
</evidence>
<reference evidence="2 3" key="1">
    <citation type="submission" date="2018-03" db="EMBL/GenBank/DDBJ databases">
        <title>The draft genome of Zobellella taiwanensis JCM 13381.</title>
        <authorList>
            <person name="Liu L."/>
            <person name="Li L."/>
            <person name="Wang T."/>
            <person name="Zhang X."/>
            <person name="Liang L."/>
        </authorList>
    </citation>
    <scope>NUCLEOTIDE SEQUENCE [LARGE SCALE GENOMIC DNA]</scope>
    <source>
        <strain evidence="2 3">JCM 13381</strain>
    </source>
</reference>
<gene>
    <name evidence="2" type="ORF">C7I36_12655</name>
</gene>
<keyword evidence="3" id="KW-1185">Reference proteome</keyword>
<keyword evidence="1" id="KW-1133">Transmembrane helix</keyword>
<dbReference type="RefSeq" id="WP_106454063.1">
    <property type="nucleotide sequence ID" value="NZ_PXYH01000018.1"/>
</dbReference>
<dbReference type="EMBL" id="PXYH01000018">
    <property type="protein sequence ID" value="PSJ39295.1"/>
    <property type="molecule type" value="Genomic_DNA"/>
</dbReference>
<feature type="transmembrane region" description="Helical" evidence="1">
    <location>
        <begin position="7"/>
        <end position="29"/>
    </location>
</feature>
<evidence type="ECO:0000313" key="3">
    <source>
        <dbReference type="Proteomes" id="UP000242181"/>
    </source>
</evidence>
<evidence type="ECO:0000256" key="1">
    <source>
        <dbReference type="SAM" id="Phobius"/>
    </source>
</evidence>
<proteinExistence type="predicted"/>
<protein>
    <recommendedName>
        <fullName evidence="4">Type IV pilin</fullName>
    </recommendedName>
</protein>
<keyword evidence="1" id="KW-0472">Membrane</keyword>
<dbReference type="Pfam" id="PF07963">
    <property type="entry name" value="N_methyl"/>
    <property type="match status" value="1"/>
</dbReference>
<name>A0A2P7QMX2_9GAMM</name>
<evidence type="ECO:0000313" key="2">
    <source>
        <dbReference type="EMBL" id="PSJ39295.1"/>
    </source>
</evidence>
<comment type="caution">
    <text evidence="2">The sequence shown here is derived from an EMBL/GenBank/DDBJ whole genome shotgun (WGS) entry which is preliminary data.</text>
</comment>
<dbReference type="InterPro" id="IPR012902">
    <property type="entry name" value="N_methyl_site"/>
</dbReference>
<sequence>MRRQSGFGLLEVMIAFILVAVTAGTLLQLNKVYLEYSRDGRYREVAMRLAESKLDELRGFDNITDYQAIVGSSAPESVQVDDTDYAIEWEVTDYGWDGSAWVTPPPSGVASGKKEIEIAVGWSEPESDEVLLAESVLSPNLSISSGPFGTGSGNAKLGLGGPDVAYTPGEFPMVIPIELGNGMTQETTKPLPDIIKKGQSIEGVRVTFDTFVYDENTQSRVQQDLVTVSCNCQLDGSGTTQLPAQRALAGDYVYWKKGEAAAIAKPKGKVANNDQDPLCVRCCERHFDGSSGEFSNWYDAFKYTANNQPHEHYPSSSDTPVSGTQTYLEACRFIRIDGFFEVAQDWNLIAFNILDDGLFTNVDFAPVYQGYVRSVVVDYIDKQLNKDGDFPGLKDDEVMTLSEYLVSEGVPSSPFSTTDISISPMSRQLMARGVYVDLLSEELRLFLQEKISADSNIEELLNYVPFYEVNLTLLADWLPVDGNKGCSPYPEGGGFDVLCVTSQDIPAKSGNNKDGIYSRGRVSIKSGVASGTARVTANIRRSNSGITSFKEISPFEFSYIRSSYLDIKIGAFGDFSNKSSISSALQCKTYELNVDGEYDIVACSEEQFSSITVSYSGSGGCLITPVVGNLEGFYNCFVDPNAGDVTVTPQYNAGIAKIEFLLSQDNPVSVTGTDPVYVPGPCITVVLNRPDDPEAALPDVCGQ</sequence>
<keyword evidence="1" id="KW-0812">Transmembrane</keyword>
<dbReference type="Proteomes" id="UP000242181">
    <property type="component" value="Unassembled WGS sequence"/>
</dbReference>